<organism evidence="1 2">
    <name type="scientific">Haloarcula vallismortis</name>
    <name type="common">Halobacterium vallismortis</name>
    <dbReference type="NCBI Taxonomy" id="28442"/>
    <lineage>
        <taxon>Archaea</taxon>
        <taxon>Methanobacteriati</taxon>
        <taxon>Methanobacteriota</taxon>
        <taxon>Stenosarchaea group</taxon>
        <taxon>Halobacteria</taxon>
        <taxon>Halobacteriales</taxon>
        <taxon>Haloarculaceae</taxon>
        <taxon>Haloarcula</taxon>
    </lineage>
</organism>
<protein>
    <submittedName>
        <fullName evidence="1">Uncharacterized protein</fullName>
    </submittedName>
</protein>
<accession>A0A1H3B9U0</accession>
<dbReference type="PROSITE" id="PS51257">
    <property type="entry name" value="PROKAR_LIPOPROTEIN"/>
    <property type="match status" value="1"/>
</dbReference>
<evidence type="ECO:0000313" key="2">
    <source>
        <dbReference type="Proteomes" id="UP000182573"/>
    </source>
</evidence>
<gene>
    <name evidence="1" type="ORF">SAMN05443574_14110</name>
</gene>
<reference evidence="1 2" key="1">
    <citation type="submission" date="2016-10" db="EMBL/GenBank/DDBJ databases">
        <authorList>
            <person name="de Groot N.N."/>
        </authorList>
    </citation>
    <scope>NUCLEOTIDE SEQUENCE [LARGE SCALE GENOMIC DNA]</scope>
    <source>
        <strain evidence="1 2">DSM 3756</strain>
    </source>
</reference>
<dbReference type="AlphaFoldDB" id="A0A1H3B9U0"/>
<evidence type="ECO:0000313" key="1">
    <source>
        <dbReference type="EMBL" id="SDX38707.1"/>
    </source>
</evidence>
<sequence>MHNRAIFMVIVAGVLLLSGCNSPSEQASIMESEATDRALEAETEYVSARLQNASCLTYGETGEFTTSAEATVINRTQDGVVVNVQRPYSWEKDGTVADLVSNASYLVTENQTIRRSGTSIAPC</sequence>
<name>A0A1H3B9U0_HALVA</name>
<proteinExistence type="predicted"/>
<dbReference type="Proteomes" id="UP000182573">
    <property type="component" value="Unassembled WGS sequence"/>
</dbReference>
<dbReference type="EMBL" id="FNOF01000041">
    <property type="protein sequence ID" value="SDX38707.1"/>
    <property type="molecule type" value="Genomic_DNA"/>
</dbReference>